<proteinExistence type="predicted"/>
<dbReference type="InterPro" id="IPR000086">
    <property type="entry name" value="NUDIX_hydrolase_dom"/>
</dbReference>
<comment type="cofactor">
    <cofactor evidence="1">
        <name>Mg(2+)</name>
        <dbReference type="ChEBI" id="CHEBI:18420"/>
    </cofactor>
</comment>
<keyword evidence="2 4" id="KW-0378">Hydrolase</keyword>
<dbReference type="AlphaFoldDB" id="A0A840VHR4"/>
<name>A0A840VHR4_9BACT</name>
<dbReference type="RefSeq" id="WP_184019176.1">
    <property type="nucleotide sequence ID" value="NZ_JACHFD010000011.1"/>
</dbReference>
<accession>A0A840VHR4</accession>
<dbReference type="PANTHER" id="PTHR43046">
    <property type="entry name" value="GDP-MANNOSE MANNOSYL HYDROLASE"/>
    <property type="match status" value="1"/>
</dbReference>
<evidence type="ECO:0000256" key="2">
    <source>
        <dbReference type="ARBA" id="ARBA00022801"/>
    </source>
</evidence>
<dbReference type="EMBL" id="JACHFD010000011">
    <property type="protein sequence ID" value="MBB5352281.1"/>
    <property type="molecule type" value="Genomic_DNA"/>
</dbReference>
<evidence type="ECO:0000313" key="4">
    <source>
        <dbReference type="EMBL" id="MBB5352281.1"/>
    </source>
</evidence>
<evidence type="ECO:0000259" key="3">
    <source>
        <dbReference type="PROSITE" id="PS51462"/>
    </source>
</evidence>
<keyword evidence="5" id="KW-1185">Reference proteome</keyword>
<feature type="domain" description="Nudix hydrolase" evidence="3">
    <location>
        <begin position="2"/>
        <end position="147"/>
    </location>
</feature>
<gene>
    <name evidence="4" type="ORF">HNR46_002524</name>
</gene>
<organism evidence="4 5">
    <name type="scientific">Haloferula luteola</name>
    <dbReference type="NCBI Taxonomy" id="595692"/>
    <lineage>
        <taxon>Bacteria</taxon>
        <taxon>Pseudomonadati</taxon>
        <taxon>Verrucomicrobiota</taxon>
        <taxon>Verrucomicrobiia</taxon>
        <taxon>Verrucomicrobiales</taxon>
        <taxon>Verrucomicrobiaceae</taxon>
        <taxon>Haloferula</taxon>
    </lineage>
</organism>
<dbReference type="SUPFAM" id="SSF55811">
    <property type="entry name" value="Nudix"/>
    <property type="match status" value="1"/>
</dbReference>
<dbReference type="EC" id="3.6.1.-" evidence="4"/>
<dbReference type="GO" id="GO:0016787">
    <property type="term" value="F:hydrolase activity"/>
    <property type="evidence" value="ECO:0007669"/>
    <property type="project" value="UniProtKB-KW"/>
</dbReference>
<dbReference type="Pfam" id="PF00293">
    <property type="entry name" value="NUDIX"/>
    <property type="match status" value="1"/>
</dbReference>
<evidence type="ECO:0000313" key="5">
    <source>
        <dbReference type="Proteomes" id="UP000557717"/>
    </source>
</evidence>
<dbReference type="PROSITE" id="PS00893">
    <property type="entry name" value="NUDIX_BOX"/>
    <property type="match status" value="1"/>
</dbReference>
<comment type="caution">
    <text evidence="4">The sequence shown here is derived from an EMBL/GenBank/DDBJ whole genome shotgun (WGS) entry which is preliminary data.</text>
</comment>
<dbReference type="Gene3D" id="3.90.79.10">
    <property type="entry name" value="Nucleoside Triphosphate Pyrophosphohydrolase"/>
    <property type="match status" value="1"/>
</dbReference>
<reference evidence="4 5" key="1">
    <citation type="submission" date="2020-08" db="EMBL/GenBank/DDBJ databases">
        <title>Genomic Encyclopedia of Type Strains, Phase IV (KMG-IV): sequencing the most valuable type-strain genomes for metagenomic binning, comparative biology and taxonomic classification.</title>
        <authorList>
            <person name="Goeker M."/>
        </authorList>
    </citation>
    <scope>NUCLEOTIDE SEQUENCE [LARGE SCALE GENOMIC DNA]</scope>
    <source>
        <strain evidence="4 5">YC6886</strain>
    </source>
</reference>
<dbReference type="InterPro" id="IPR015797">
    <property type="entry name" value="NUDIX_hydrolase-like_dom_sf"/>
</dbReference>
<evidence type="ECO:0000256" key="1">
    <source>
        <dbReference type="ARBA" id="ARBA00001946"/>
    </source>
</evidence>
<sequence>MKRFRPNVAGLMVRSQGDLLICERWQMPGAWQFPQGGVDDGEALIDGFRREIREEIGLKPETYRILDSKGGYRYLYPPEVREKKLKKHGFDGQEQTYFLCELNPGAPEVDTQQRPREFGRHRWIWPDEFDLDWVPGFKRSVYRQVMMDFFKVKL</sequence>
<dbReference type="PROSITE" id="PS51462">
    <property type="entry name" value="NUDIX"/>
    <property type="match status" value="1"/>
</dbReference>
<dbReference type="Proteomes" id="UP000557717">
    <property type="component" value="Unassembled WGS sequence"/>
</dbReference>
<protein>
    <submittedName>
        <fullName evidence="4">Putative (Di)nucleoside polyphosphate hydrolase</fullName>
        <ecNumber evidence="4">3.6.1.-</ecNumber>
    </submittedName>
</protein>
<dbReference type="PANTHER" id="PTHR43046:SF14">
    <property type="entry name" value="MUTT_NUDIX FAMILY PROTEIN"/>
    <property type="match status" value="1"/>
</dbReference>
<dbReference type="InterPro" id="IPR020084">
    <property type="entry name" value="NUDIX_hydrolase_CS"/>
</dbReference>